<dbReference type="Proteomes" id="UP001180020">
    <property type="component" value="Unassembled WGS sequence"/>
</dbReference>
<dbReference type="InterPro" id="IPR020472">
    <property type="entry name" value="WD40_PAC1"/>
</dbReference>
<dbReference type="AlphaFoldDB" id="A0AAV9DRS7"/>
<dbReference type="FunFam" id="2.130.10.10:FF:000512">
    <property type="entry name" value="WD-40 repeat-containing protein MSI1"/>
    <property type="match status" value="1"/>
</dbReference>
<dbReference type="Gene3D" id="2.130.10.10">
    <property type="entry name" value="YVTN repeat-like/Quinoprotein amine dehydrogenase"/>
    <property type="match status" value="1"/>
</dbReference>
<proteinExistence type="inferred from homology"/>
<keyword evidence="10" id="KW-1185">Reference proteome</keyword>
<dbReference type="PANTHER" id="PTHR22850">
    <property type="entry name" value="WD40 REPEAT FAMILY"/>
    <property type="match status" value="1"/>
</dbReference>
<evidence type="ECO:0000313" key="9">
    <source>
        <dbReference type="EMBL" id="KAK1303973.1"/>
    </source>
</evidence>
<sequence>MAATEAEMSGGGEEGAAEEYGVWKKNTPYLYDLVISHALEWPSLTVQWLPTQPHRTDPFGVHEMVLGTHTSGDAPNFIMVAQVQIPLPDDDDVGRLDDRAPAPPPAIPAVRVVQHIRHEGEVNRARYMPQNTCIIATKTCSSEVHVFDRSKHPVETQEGTCNPDVVLRGHTKEGYGLSWSPLKEGYLLSGSDDGRICLWDVSVLPRDKALDPNGAYMVHEDVVEDVSWHPRNESLFGSVGDDHRLMIWDLRSSVPDKPIHSILAHEDEVNCLSFNPFNEWLVATTSADATIKLFDLRNLSESLHTFFSHTEKVLQVEWSPNQETIFASSGADRKLMIWDLCGIGDEQAEEDAEDGPPELLFIHGGHTAQISEFSWNKNEPWVISSVAEDNILQVWQMAKSIYHDDIGAQGDIDSSDVA</sequence>
<feature type="repeat" description="WD" evidence="7">
    <location>
        <begin position="262"/>
        <end position="304"/>
    </location>
</feature>
<comment type="similarity">
    <text evidence="2">Belongs to the WD repeat RBAP46/RBAP48/MSI1 family.</text>
</comment>
<evidence type="ECO:0000259" key="8">
    <source>
        <dbReference type="Pfam" id="PF12265"/>
    </source>
</evidence>
<organism evidence="9 10">
    <name type="scientific">Acorus calamus</name>
    <name type="common">Sweet flag</name>
    <dbReference type="NCBI Taxonomy" id="4465"/>
    <lineage>
        <taxon>Eukaryota</taxon>
        <taxon>Viridiplantae</taxon>
        <taxon>Streptophyta</taxon>
        <taxon>Embryophyta</taxon>
        <taxon>Tracheophyta</taxon>
        <taxon>Spermatophyta</taxon>
        <taxon>Magnoliopsida</taxon>
        <taxon>Liliopsida</taxon>
        <taxon>Acoraceae</taxon>
        <taxon>Acorus</taxon>
    </lineage>
</organism>
<dbReference type="EMBL" id="JAUJYO010000011">
    <property type="protein sequence ID" value="KAK1303973.1"/>
    <property type="molecule type" value="Genomic_DNA"/>
</dbReference>
<name>A0AAV9DRS7_ACOCL</name>
<dbReference type="InterPro" id="IPR036322">
    <property type="entry name" value="WD40_repeat_dom_sf"/>
</dbReference>
<feature type="domain" description="Histone-binding protein RBBP4-like N-terminal" evidence="8">
    <location>
        <begin position="18"/>
        <end position="86"/>
    </location>
</feature>
<protein>
    <submittedName>
        <fullName evidence="9">Histone-binding protein MSI1</fullName>
    </submittedName>
</protein>
<dbReference type="InterPro" id="IPR015943">
    <property type="entry name" value="WD40/YVTN_repeat-like_dom_sf"/>
</dbReference>
<dbReference type="GO" id="GO:0005634">
    <property type="term" value="C:nucleus"/>
    <property type="evidence" value="ECO:0007669"/>
    <property type="project" value="UniProtKB-SubCell"/>
</dbReference>
<keyword evidence="4" id="KW-0677">Repeat</keyword>
<evidence type="ECO:0000256" key="2">
    <source>
        <dbReference type="ARBA" id="ARBA00009341"/>
    </source>
</evidence>
<keyword evidence="3 7" id="KW-0853">WD repeat</keyword>
<dbReference type="SMART" id="SM00320">
    <property type="entry name" value="WD40"/>
    <property type="match status" value="6"/>
</dbReference>
<dbReference type="PROSITE" id="PS00678">
    <property type="entry name" value="WD_REPEATS_1"/>
    <property type="match status" value="1"/>
</dbReference>
<gene>
    <name evidence="9" type="primary">MSI1</name>
    <name evidence="9" type="ORF">QJS10_CPB11g02016</name>
</gene>
<dbReference type="InterPro" id="IPR001680">
    <property type="entry name" value="WD40_rpt"/>
</dbReference>
<evidence type="ECO:0000256" key="1">
    <source>
        <dbReference type="ARBA" id="ARBA00004123"/>
    </source>
</evidence>
<keyword evidence="6" id="KW-0539">Nucleus</keyword>
<dbReference type="GO" id="GO:0006325">
    <property type="term" value="P:chromatin organization"/>
    <property type="evidence" value="ECO:0007669"/>
    <property type="project" value="UniProtKB-KW"/>
</dbReference>
<feature type="repeat" description="WD" evidence="7">
    <location>
        <begin position="167"/>
        <end position="202"/>
    </location>
</feature>
<comment type="subcellular location">
    <subcellularLocation>
        <location evidence="1">Nucleus</location>
    </subcellularLocation>
</comment>
<keyword evidence="5" id="KW-0156">Chromatin regulator</keyword>
<dbReference type="InterPro" id="IPR022052">
    <property type="entry name" value="Histone-bd_RBBP4-like_N"/>
</dbReference>
<dbReference type="PROSITE" id="PS50294">
    <property type="entry name" value="WD_REPEATS_REGION"/>
    <property type="match status" value="3"/>
</dbReference>
<evidence type="ECO:0000256" key="3">
    <source>
        <dbReference type="ARBA" id="ARBA00022574"/>
    </source>
</evidence>
<dbReference type="PROSITE" id="PS50082">
    <property type="entry name" value="WD_REPEATS_2"/>
    <property type="match status" value="4"/>
</dbReference>
<feature type="repeat" description="WD" evidence="7">
    <location>
        <begin position="306"/>
        <end position="340"/>
    </location>
</feature>
<evidence type="ECO:0000256" key="4">
    <source>
        <dbReference type="ARBA" id="ARBA00022737"/>
    </source>
</evidence>
<comment type="caution">
    <text evidence="9">The sequence shown here is derived from an EMBL/GenBank/DDBJ whole genome shotgun (WGS) entry which is preliminary data.</text>
</comment>
<evidence type="ECO:0000256" key="5">
    <source>
        <dbReference type="ARBA" id="ARBA00022853"/>
    </source>
</evidence>
<feature type="repeat" description="WD" evidence="7">
    <location>
        <begin position="216"/>
        <end position="252"/>
    </location>
</feature>
<dbReference type="Pfam" id="PF12265">
    <property type="entry name" value="CAF1C_H4-bd"/>
    <property type="match status" value="1"/>
</dbReference>
<dbReference type="Pfam" id="PF00400">
    <property type="entry name" value="WD40"/>
    <property type="match status" value="5"/>
</dbReference>
<accession>A0AAV9DRS7</accession>
<dbReference type="InterPro" id="IPR050459">
    <property type="entry name" value="WD_repeat_RBAP46/RBAP48/MSI1"/>
</dbReference>
<dbReference type="InterPro" id="IPR019775">
    <property type="entry name" value="WD40_repeat_CS"/>
</dbReference>
<dbReference type="SUPFAM" id="SSF50978">
    <property type="entry name" value="WD40 repeat-like"/>
    <property type="match status" value="1"/>
</dbReference>
<evidence type="ECO:0000256" key="7">
    <source>
        <dbReference type="PROSITE-ProRule" id="PRU00221"/>
    </source>
</evidence>
<evidence type="ECO:0000313" key="10">
    <source>
        <dbReference type="Proteomes" id="UP001180020"/>
    </source>
</evidence>
<evidence type="ECO:0000256" key="6">
    <source>
        <dbReference type="ARBA" id="ARBA00023242"/>
    </source>
</evidence>
<reference evidence="9" key="1">
    <citation type="journal article" date="2023" name="Nat. Commun.">
        <title>Diploid and tetraploid genomes of Acorus and the evolution of monocots.</title>
        <authorList>
            <person name="Ma L."/>
            <person name="Liu K.W."/>
            <person name="Li Z."/>
            <person name="Hsiao Y.Y."/>
            <person name="Qi Y."/>
            <person name="Fu T."/>
            <person name="Tang G.D."/>
            <person name="Zhang D."/>
            <person name="Sun W.H."/>
            <person name="Liu D.K."/>
            <person name="Li Y."/>
            <person name="Chen G.Z."/>
            <person name="Liu X.D."/>
            <person name="Liao X.Y."/>
            <person name="Jiang Y.T."/>
            <person name="Yu X."/>
            <person name="Hao Y."/>
            <person name="Huang J."/>
            <person name="Zhao X.W."/>
            <person name="Ke S."/>
            <person name="Chen Y.Y."/>
            <person name="Wu W.L."/>
            <person name="Hsu J.L."/>
            <person name="Lin Y.F."/>
            <person name="Huang M.D."/>
            <person name="Li C.Y."/>
            <person name="Huang L."/>
            <person name="Wang Z.W."/>
            <person name="Zhao X."/>
            <person name="Zhong W.Y."/>
            <person name="Peng D.H."/>
            <person name="Ahmad S."/>
            <person name="Lan S."/>
            <person name="Zhang J.S."/>
            <person name="Tsai W.C."/>
            <person name="Van de Peer Y."/>
            <person name="Liu Z.J."/>
        </authorList>
    </citation>
    <scope>NUCLEOTIDE SEQUENCE</scope>
    <source>
        <strain evidence="9">CP</strain>
    </source>
</reference>
<reference evidence="9" key="2">
    <citation type="submission" date="2023-06" db="EMBL/GenBank/DDBJ databases">
        <authorList>
            <person name="Ma L."/>
            <person name="Liu K.-W."/>
            <person name="Li Z."/>
            <person name="Hsiao Y.-Y."/>
            <person name="Qi Y."/>
            <person name="Fu T."/>
            <person name="Tang G."/>
            <person name="Zhang D."/>
            <person name="Sun W.-H."/>
            <person name="Liu D.-K."/>
            <person name="Li Y."/>
            <person name="Chen G.-Z."/>
            <person name="Liu X.-D."/>
            <person name="Liao X.-Y."/>
            <person name="Jiang Y.-T."/>
            <person name="Yu X."/>
            <person name="Hao Y."/>
            <person name="Huang J."/>
            <person name="Zhao X.-W."/>
            <person name="Ke S."/>
            <person name="Chen Y.-Y."/>
            <person name="Wu W.-L."/>
            <person name="Hsu J.-L."/>
            <person name="Lin Y.-F."/>
            <person name="Huang M.-D."/>
            <person name="Li C.-Y."/>
            <person name="Huang L."/>
            <person name="Wang Z.-W."/>
            <person name="Zhao X."/>
            <person name="Zhong W.-Y."/>
            <person name="Peng D.-H."/>
            <person name="Ahmad S."/>
            <person name="Lan S."/>
            <person name="Zhang J.-S."/>
            <person name="Tsai W.-C."/>
            <person name="Van De Peer Y."/>
            <person name="Liu Z.-J."/>
        </authorList>
    </citation>
    <scope>NUCLEOTIDE SEQUENCE</scope>
    <source>
        <strain evidence="9">CP</strain>
        <tissue evidence="9">Leaves</tissue>
    </source>
</reference>
<dbReference type="PRINTS" id="PR00320">
    <property type="entry name" value="GPROTEINBRPT"/>
</dbReference>